<comment type="cofactor">
    <cofactor evidence="11">
        <name>(R)-lipoate</name>
        <dbReference type="ChEBI" id="CHEBI:83088"/>
    </cofactor>
    <text evidence="11">Binds 1 lipoyl cofactor covalently.</text>
</comment>
<dbReference type="GO" id="GO:0033512">
    <property type="term" value="P:L-lysine catabolic process to acetyl-CoA via saccharopine"/>
    <property type="evidence" value="ECO:0007669"/>
    <property type="project" value="UniProtKB-UniRule"/>
</dbReference>
<dbReference type="PROSITE" id="PS00189">
    <property type="entry name" value="LIPOYL"/>
    <property type="match status" value="1"/>
</dbReference>
<keyword evidence="9 11" id="KW-0012">Acyltransferase</keyword>
<evidence type="ECO:0000256" key="1">
    <source>
        <dbReference type="ARBA" id="ARBA00004052"/>
    </source>
</evidence>
<dbReference type="SUPFAM" id="SSF47005">
    <property type="entry name" value="Peripheral subunit-binding domain of 2-oxo acid dehydrogenase complex"/>
    <property type="match status" value="1"/>
</dbReference>
<feature type="domain" description="Lipoyl-binding" evidence="13">
    <location>
        <begin position="2"/>
        <end position="76"/>
    </location>
</feature>
<evidence type="ECO:0000313" key="15">
    <source>
        <dbReference type="EMBL" id="SME88166.1"/>
    </source>
</evidence>
<dbReference type="Pfam" id="PF00364">
    <property type="entry name" value="Biotin_lipoyl"/>
    <property type="match status" value="1"/>
</dbReference>
<protein>
    <recommendedName>
        <fullName evidence="5 11">Dihydrolipoyllysine-residue succinyltransferase component of 2-oxoglutarate dehydrogenase complex</fullName>
        <ecNumber evidence="4 11">2.3.1.61</ecNumber>
    </recommendedName>
    <alternativeName>
        <fullName evidence="11">2-oxoglutarate dehydrogenase complex component E2</fullName>
    </alternativeName>
</protein>
<evidence type="ECO:0000256" key="9">
    <source>
        <dbReference type="ARBA" id="ARBA00023315"/>
    </source>
</evidence>
<comment type="pathway">
    <text evidence="2 11">Amino-acid degradation; L-lysine degradation via saccharopine pathway; glutaryl-CoA from L-lysine: step 6/6.</text>
</comment>
<dbReference type="RefSeq" id="WP_132314751.1">
    <property type="nucleotide sequence ID" value="NZ_FWZT01000001.1"/>
</dbReference>
<dbReference type="Gene3D" id="2.40.50.100">
    <property type="match status" value="1"/>
</dbReference>
<dbReference type="FunFam" id="3.30.559.10:FF:000007">
    <property type="entry name" value="Dihydrolipoamide acetyltransferase component of pyruvate dehydrogenase complex"/>
    <property type="match status" value="1"/>
</dbReference>
<dbReference type="AlphaFoldDB" id="A0A1Y6B3I1"/>
<dbReference type="GO" id="GO:0004149">
    <property type="term" value="F:dihydrolipoyllysine-residue succinyltransferase activity"/>
    <property type="evidence" value="ECO:0007669"/>
    <property type="project" value="UniProtKB-UniRule"/>
</dbReference>
<comment type="function">
    <text evidence="1 11">E2 component of the 2-oxoglutarate dehydrogenase (OGDH) complex which catalyzes the second step in the conversion of 2-oxoglutarate to succinyl-CoA and CO(2).</text>
</comment>
<proteinExistence type="inferred from homology"/>
<dbReference type="EMBL" id="FWZT01000001">
    <property type="protein sequence ID" value="SME88166.1"/>
    <property type="molecule type" value="Genomic_DNA"/>
</dbReference>
<evidence type="ECO:0000256" key="10">
    <source>
        <dbReference type="ARBA" id="ARBA00052761"/>
    </source>
</evidence>
<evidence type="ECO:0000256" key="2">
    <source>
        <dbReference type="ARBA" id="ARBA00005145"/>
    </source>
</evidence>
<feature type="compositionally biased region" description="Basic and acidic residues" evidence="12">
    <location>
        <begin position="187"/>
        <end position="198"/>
    </location>
</feature>
<dbReference type="STRING" id="1513793.SAMN06296036_101114"/>
<feature type="compositionally biased region" description="Basic and acidic residues" evidence="12">
    <location>
        <begin position="88"/>
        <end position="98"/>
    </location>
</feature>
<dbReference type="CDD" id="cd06849">
    <property type="entry name" value="lipoyl_domain"/>
    <property type="match status" value="1"/>
</dbReference>
<reference evidence="16" key="1">
    <citation type="submission" date="2017-04" db="EMBL/GenBank/DDBJ databases">
        <authorList>
            <person name="Varghese N."/>
            <person name="Submissions S."/>
        </authorList>
    </citation>
    <scope>NUCLEOTIDE SEQUENCE [LARGE SCALE GENOMIC DNA]</scope>
    <source>
        <strain evidence="16">RKEM611</strain>
    </source>
</reference>
<evidence type="ECO:0000256" key="4">
    <source>
        <dbReference type="ARBA" id="ARBA00012945"/>
    </source>
</evidence>
<dbReference type="GO" id="GO:0006099">
    <property type="term" value="P:tricarboxylic acid cycle"/>
    <property type="evidence" value="ECO:0007669"/>
    <property type="project" value="UniProtKB-UniRule"/>
</dbReference>
<feature type="compositionally biased region" description="Low complexity" evidence="12">
    <location>
        <begin position="175"/>
        <end position="186"/>
    </location>
</feature>
<comment type="similarity">
    <text evidence="3 11">Belongs to the 2-oxoacid dehydrogenase family.</text>
</comment>
<evidence type="ECO:0000256" key="11">
    <source>
        <dbReference type="RuleBase" id="RU361138"/>
    </source>
</evidence>
<sequence>MAFEVRVPAVGESVQEGEIYKWHKSEGDYVELDDVLVELETDKATVEIVAEASGVISLKKAEGDTVTVGDLLASIDTSASKPAGGASEAKKEEKKDDVPEPSSSSSSAPPPPPPPPAQKSQSSQDDRPQSPAVSRMVKENNIDSSQISGSGRGGRITKDDVVNHLQNPPQPQQTSSGSSASSASSDSGERGVRREKMSRLRQRIAERLVEAQHNAAMLTTFNEVDMSAVMNLRKQYKEDFKETHGVGLGFMSFFVKAAVEALKAYPAINGYVDGTDVVYHDYYDIGIAVSTNRGLMVPVVRNCDKLDFPGVESEILSYAKKGRDGKISLDDLSGGTFTISNGGVFGSLLSTPILNPPQSAILGMHKIQERPMVVNGEIVVRPMMYLALSYDHRIVDGKEAVSFLVKIKENIEDPARLLLGV</sequence>
<dbReference type="GO" id="GO:0005829">
    <property type="term" value="C:cytosol"/>
    <property type="evidence" value="ECO:0007669"/>
    <property type="project" value="TreeGrafter"/>
</dbReference>
<evidence type="ECO:0000256" key="5">
    <source>
        <dbReference type="ARBA" id="ARBA00019511"/>
    </source>
</evidence>
<feature type="compositionally biased region" description="Pro residues" evidence="12">
    <location>
        <begin position="108"/>
        <end position="117"/>
    </location>
</feature>
<keyword evidence="6 11" id="KW-0816">Tricarboxylic acid cycle</keyword>
<feature type="domain" description="Peripheral subunit-binding (PSBD)" evidence="14">
    <location>
        <begin position="128"/>
        <end position="165"/>
    </location>
</feature>
<dbReference type="InterPro" id="IPR003016">
    <property type="entry name" value="2-oxoA_DH_lipoyl-BS"/>
</dbReference>
<gene>
    <name evidence="15" type="ORF">SAMN06296036_101114</name>
</gene>
<dbReference type="Gene3D" id="3.30.559.10">
    <property type="entry name" value="Chloramphenicol acetyltransferase-like domain"/>
    <property type="match status" value="1"/>
</dbReference>
<dbReference type="InterPro" id="IPR011053">
    <property type="entry name" value="Single_hybrid_motif"/>
</dbReference>
<dbReference type="InterPro" id="IPR001078">
    <property type="entry name" value="2-oxoacid_DH_actylTfrase"/>
</dbReference>
<feature type="compositionally biased region" description="Low complexity" evidence="12">
    <location>
        <begin position="78"/>
        <end position="87"/>
    </location>
</feature>
<dbReference type="UniPathway" id="UPA00868">
    <property type="reaction ID" value="UER00840"/>
</dbReference>
<dbReference type="NCBIfam" id="TIGR01347">
    <property type="entry name" value="sucB"/>
    <property type="match status" value="1"/>
</dbReference>
<evidence type="ECO:0000259" key="13">
    <source>
        <dbReference type="PROSITE" id="PS50968"/>
    </source>
</evidence>
<dbReference type="PANTHER" id="PTHR43416">
    <property type="entry name" value="DIHYDROLIPOYLLYSINE-RESIDUE SUCCINYLTRANSFERASE COMPONENT OF 2-OXOGLUTARATE DEHYDROGENASE COMPLEX, MITOCHONDRIAL-RELATED"/>
    <property type="match status" value="1"/>
</dbReference>
<evidence type="ECO:0000256" key="7">
    <source>
        <dbReference type="ARBA" id="ARBA00022679"/>
    </source>
</evidence>
<evidence type="ECO:0000313" key="16">
    <source>
        <dbReference type="Proteomes" id="UP000192907"/>
    </source>
</evidence>
<feature type="region of interest" description="Disordered" evidence="12">
    <location>
        <begin position="77"/>
        <end position="198"/>
    </location>
</feature>
<keyword evidence="8 11" id="KW-0450">Lipoyl</keyword>
<dbReference type="InterPro" id="IPR036625">
    <property type="entry name" value="E3-bd_dom_sf"/>
</dbReference>
<dbReference type="SUPFAM" id="SSF52777">
    <property type="entry name" value="CoA-dependent acyltransferases"/>
    <property type="match status" value="1"/>
</dbReference>
<dbReference type="Gene3D" id="4.10.320.10">
    <property type="entry name" value="E3-binding domain"/>
    <property type="match status" value="1"/>
</dbReference>
<comment type="catalytic activity">
    <reaction evidence="10 11">
        <text>N(6)-[(R)-dihydrolipoyl]-L-lysyl-[protein] + succinyl-CoA = N(6)-[(R)-S(8)-succinyldihydrolipoyl]-L-lysyl-[protein] + CoA</text>
        <dbReference type="Rhea" id="RHEA:15213"/>
        <dbReference type="Rhea" id="RHEA-COMP:10475"/>
        <dbReference type="Rhea" id="RHEA-COMP:20092"/>
        <dbReference type="ChEBI" id="CHEBI:57287"/>
        <dbReference type="ChEBI" id="CHEBI:57292"/>
        <dbReference type="ChEBI" id="CHEBI:83100"/>
        <dbReference type="ChEBI" id="CHEBI:83120"/>
        <dbReference type="EC" id="2.3.1.61"/>
    </reaction>
</comment>
<name>A0A1Y6B3I1_9BACT</name>
<dbReference type="SUPFAM" id="SSF51230">
    <property type="entry name" value="Single hybrid motif"/>
    <property type="match status" value="1"/>
</dbReference>
<evidence type="ECO:0000256" key="6">
    <source>
        <dbReference type="ARBA" id="ARBA00022532"/>
    </source>
</evidence>
<dbReference type="OrthoDB" id="5289324at2"/>
<dbReference type="NCBIfam" id="NF004309">
    <property type="entry name" value="PRK05704.1"/>
    <property type="match status" value="1"/>
</dbReference>
<organism evidence="15 16">
    <name type="scientific">Pseudobacteriovorax antillogorgiicola</name>
    <dbReference type="NCBI Taxonomy" id="1513793"/>
    <lineage>
        <taxon>Bacteria</taxon>
        <taxon>Pseudomonadati</taxon>
        <taxon>Bdellovibrionota</taxon>
        <taxon>Oligoflexia</taxon>
        <taxon>Oligoflexales</taxon>
        <taxon>Pseudobacteriovoracaceae</taxon>
        <taxon>Pseudobacteriovorax</taxon>
    </lineage>
</organism>
<evidence type="ECO:0000256" key="3">
    <source>
        <dbReference type="ARBA" id="ARBA00007317"/>
    </source>
</evidence>
<dbReference type="InterPro" id="IPR004167">
    <property type="entry name" value="PSBD"/>
</dbReference>
<dbReference type="InterPro" id="IPR006255">
    <property type="entry name" value="SucB"/>
</dbReference>
<evidence type="ECO:0000259" key="14">
    <source>
        <dbReference type="PROSITE" id="PS51826"/>
    </source>
</evidence>
<dbReference type="Proteomes" id="UP000192907">
    <property type="component" value="Unassembled WGS sequence"/>
</dbReference>
<accession>A0A1Y6B3I1</accession>
<keyword evidence="7 11" id="KW-0808">Transferase</keyword>
<dbReference type="InterPro" id="IPR050537">
    <property type="entry name" value="2-oxoacid_dehydrogenase"/>
</dbReference>
<dbReference type="GO" id="GO:0045252">
    <property type="term" value="C:oxoglutarate dehydrogenase complex"/>
    <property type="evidence" value="ECO:0007669"/>
    <property type="project" value="UniProtKB-UniRule"/>
</dbReference>
<keyword evidence="16" id="KW-1185">Reference proteome</keyword>
<dbReference type="Pfam" id="PF02817">
    <property type="entry name" value="E3_binding"/>
    <property type="match status" value="1"/>
</dbReference>
<evidence type="ECO:0000256" key="12">
    <source>
        <dbReference type="SAM" id="MobiDB-lite"/>
    </source>
</evidence>
<dbReference type="PROSITE" id="PS50968">
    <property type="entry name" value="BIOTINYL_LIPOYL"/>
    <property type="match status" value="1"/>
</dbReference>
<evidence type="ECO:0000256" key="8">
    <source>
        <dbReference type="ARBA" id="ARBA00022823"/>
    </source>
</evidence>
<dbReference type="InterPro" id="IPR023213">
    <property type="entry name" value="CAT-like_dom_sf"/>
</dbReference>
<dbReference type="InterPro" id="IPR000089">
    <property type="entry name" value="Biotin_lipoyl"/>
</dbReference>
<dbReference type="EC" id="2.3.1.61" evidence="4 11"/>
<dbReference type="Pfam" id="PF00198">
    <property type="entry name" value="2-oxoacid_dh"/>
    <property type="match status" value="1"/>
</dbReference>
<dbReference type="PANTHER" id="PTHR43416:SF5">
    <property type="entry name" value="DIHYDROLIPOYLLYSINE-RESIDUE SUCCINYLTRANSFERASE COMPONENT OF 2-OXOGLUTARATE DEHYDROGENASE COMPLEX, MITOCHONDRIAL"/>
    <property type="match status" value="1"/>
</dbReference>
<dbReference type="PROSITE" id="PS51826">
    <property type="entry name" value="PSBD"/>
    <property type="match status" value="1"/>
</dbReference>